<sequence length="192" mass="20094">MQHVGAILLSLAAAAAAVPAGNLQRAADTPFQMYAYGDGIGGLPVFSAGGDAFIGNFTKFNDPNAAPVTFTADNHIWQGTPNVTDSSSTPNWSNLTFSIPAEGASDNSAGFVNSTSASSDRLTDGFLTYGNVIFFASASGKMQSQWYATPSTIDGIYALKWNATNDLSEDKIILALKKTVPSTSLFPATPRV</sequence>
<keyword evidence="3" id="KW-1185">Reference proteome</keyword>
<accession>A0AAD9LV89</accession>
<reference evidence="2" key="1">
    <citation type="submission" date="2021-06" db="EMBL/GenBank/DDBJ databases">
        <title>Comparative genomics, transcriptomics and evolutionary studies reveal genomic signatures of adaptation to plant cell wall in hemibiotrophic fungi.</title>
        <authorList>
            <consortium name="DOE Joint Genome Institute"/>
            <person name="Baroncelli R."/>
            <person name="Diaz J.F."/>
            <person name="Benocci T."/>
            <person name="Peng M."/>
            <person name="Battaglia E."/>
            <person name="Haridas S."/>
            <person name="Andreopoulos W."/>
            <person name="Labutti K."/>
            <person name="Pangilinan J."/>
            <person name="Floch G.L."/>
            <person name="Makela M.R."/>
            <person name="Henrissat B."/>
            <person name="Grigoriev I.V."/>
            <person name="Crouch J.A."/>
            <person name="De Vries R.P."/>
            <person name="Sukno S.A."/>
            <person name="Thon M.R."/>
        </authorList>
    </citation>
    <scope>NUCLEOTIDE SEQUENCE</scope>
    <source>
        <strain evidence="2">MAFF235873</strain>
    </source>
</reference>
<dbReference type="AlphaFoldDB" id="A0AAD9LV89"/>
<organism evidence="2 3">
    <name type="scientific">Colletotrichum zoysiae</name>
    <dbReference type="NCBI Taxonomy" id="1216348"/>
    <lineage>
        <taxon>Eukaryota</taxon>
        <taxon>Fungi</taxon>
        <taxon>Dikarya</taxon>
        <taxon>Ascomycota</taxon>
        <taxon>Pezizomycotina</taxon>
        <taxon>Sordariomycetes</taxon>
        <taxon>Hypocreomycetidae</taxon>
        <taxon>Glomerellales</taxon>
        <taxon>Glomerellaceae</taxon>
        <taxon>Colletotrichum</taxon>
        <taxon>Colletotrichum graminicola species complex</taxon>
    </lineage>
</organism>
<evidence type="ECO:0000256" key="1">
    <source>
        <dbReference type="SAM" id="SignalP"/>
    </source>
</evidence>
<gene>
    <name evidence="2" type="ORF">LX32DRAFT_628009</name>
</gene>
<feature type="chain" id="PRO_5042031659" description="Cytochrome P450" evidence="1">
    <location>
        <begin position="18"/>
        <end position="192"/>
    </location>
</feature>
<feature type="signal peptide" evidence="1">
    <location>
        <begin position="1"/>
        <end position="17"/>
    </location>
</feature>
<name>A0AAD9LV89_9PEZI</name>
<evidence type="ECO:0000313" key="2">
    <source>
        <dbReference type="EMBL" id="KAK2023441.1"/>
    </source>
</evidence>
<evidence type="ECO:0008006" key="4">
    <source>
        <dbReference type="Google" id="ProtNLM"/>
    </source>
</evidence>
<proteinExistence type="predicted"/>
<dbReference type="EMBL" id="MU842999">
    <property type="protein sequence ID" value="KAK2023441.1"/>
    <property type="molecule type" value="Genomic_DNA"/>
</dbReference>
<comment type="caution">
    <text evidence="2">The sequence shown here is derived from an EMBL/GenBank/DDBJ whole genome shotgun (WGS) entry which is preliminary data.</text>
</comment>
<keyword evidence="1" id="KW-0732">Signal</keyword>
<protein>
    <recommendedName>
        <fullName evidence="4">Cytochrome P450</fullName>
    </recommendedName>
</protein>
<evidence type="ECO:0000313" key="3">
    <source>
        <dbReference type="Proteomes" id="UP001232148"/>
    </source>
</evidence>
<dbReference type="Proteomes" id="UP001232148">
    <property type="component" value="Unassembled WGS sequence"/>
</dbReference>